<dbReference type="AlphaFoldDB" id="A0AAE8SK42"/>
<protein>
    <submittedName>
        <fullName evidence="2">Uncharacterized protein</fullName>
    </submittedName>
</protein>
<feature type="compositionally biased region" description="Low complexity" evidence="1">
    <location>
        <begin position="300"/>
        <end position="313"/>
    </location>
</feature>
<accession>A0AAE8SK42</accession>
<name>A0AAE8SK42_9HYPO</name>
<evidence type="ECO:0000256" key="1">
    <source>
        <dbReference type="SAM" id="MobiDB-lite"/>
    </source>
</evidence>
<feature type="region of interest" description="Disordered" evidence="1">
    <location>
        <begin position="278"/>
        <end position="327"/>
    </location>
</feature>
<evidence type="ECO:0000313" key="2">
    <source>
        <dbReference type="EMBL" id="SPJ80199.1"/>
    </source>
</evidence>
<evidence type="ECO:0000313" key="3">
    <source>
        <dbReference type="Proteomes" id="UP001187734"/>
    </source>
</evidence>
<reference evidence="2" key="1">
    <citation type="submission" date="2018-03" db="EMBL/GenBank/DDBJ databases">
        <authorList>
            <person name="Guldener U."/>
        </authorList>
    </citation>
    <scope>NUCLEOTIDE SEQUENCE</scope>
</reference>
<feature type="compositionally biased region" description="Polar residues" evidence="1">
    <location>
        <begin position="1"/>
        <end position="29"/>
    </location>
</feature>
<feature type="region of interest" description="Disordered" evidence="1">
    <location>
        <begin position="1"/>
        <end position="32"/>
    </location>
</feature>
<dbReference type="Proteomes" id="UP001187734">
    <property type="component" value="Unassembled WGS sequence"/>
</dbReference>
<comment type="caution">
    <text evidence="2">The sequence shown here is derived from an EMBL/GenBank/DDBJ whole genome shotgun (WGS) entry which is preliminary data.</text>
</comment>
<dbReference type="EMBL" id="ONZP01000304">
    <property type="protein sequence ID" value="SPJ80199.1"/>
    <property type="molecule type" value="Genomic_DNA"/>
</dbReference>
<keyword evidence="3" id="KW-1185">Reference proteome</keyword>
<gene>
    <name evidence="2" type="ORF">FTOL_08591</name>
</gene>
<organism evidence="2 3">
    <name type="scientific">Fusarium torulosum</name>
    <dbReference type="NCBI Taxonomy" id="33205"/>
    <lineage>
        <taxon>Eukaryota</taxon>
        <taxon>Fungi</taxon>
        <taxon>Dikarya</taxon>
        <taxon>Ascomycota</taxon>
        <taxon>Pezizomycotina</taxon>
        <taxon>Sordariomycetes</taxon>
        <taxon>Hypocreomycetidae</taxon>
        <taxon>Hypocreales</taxon>
        <taxon>Nectriaceae</taxon>
        <taxon>Fusarium</taxon>
    </lineage>
</organism>
<proteinExistence type="predicted"/>
<sequence>MTAKRSNASPAAQDVSDAQATETETSSFQHLEGIPQPILNHLRLLETGSNGPDFARFYLSPRIFAKNRQRFEDLSVRFDFHPRGIITFKMPSPAHWYHTRALNRLFEQALKNTRSNNQDQVTQIVNDIQSNGDLVLSAEKCRFQPNGQFCHSNSRSPGLVFEVGFAQSTSSLKAKAKDIIYNMEGEVTTVVCFDIAYPEDGASTVFVYRAHYAQGEVKIKCDMEPTVFHTASDGAVNPEKQLVLNLKDFAFPEVSNNWPSVPILIKFEAIAKARQDAQKEEKANKKALGGESKYRMRTPSSSSGDSWPSSISSAKSDPRDFSFQGED</sequence>